<dbReference type="HAMAP" id="MF_00050">
    <property type="entry name" value="EF_Ts"/>
    <property type="match status" value="1"/>
</dbReference>
<dbReference type="InterPro" id="IPR036402">
    <property type="entry name" value="EF-Ts_dimer_sf"/>
</dbReference>
<keyword evidence="2 3" id="KW-0648">Protein biosynthesis</keyword>
<dbReference type="EMBL" id="ASPP01008407">
    <property type="protein sequence ID" value="ETO25593.1"/>
    <property type="molecule type" value="Genomic_DNA"/>
</dbReference>
<sequence>MFRVSRLFSSQLLKCNHNIQTLFSSTQLAPLCTVGWARQTRAFTTEADKGPSLDQLKELRNISGAPLKEWYAVQRIFEAKDFKKDKCTHSQKKKKNSKKALAATKSIEEALDWLRSQGVNVAQKKSTQIATNGFIGCVTSAKSRVASLVEINCVTDFVEKNPLFQEAVQDIAHTIAHSSDVNDTTTRETLNSVKVIPFPKPGSEQSSLTSTNRLVSEALTDIISSIRENLVLRRFYRMEASPNGLIGTYIHSRTTPILGMKGGLVHLETNTDINKLNEKQFNELLKLSKNLAIHCVVNTPLAKYLKREDVPNGEVQKEKEILLEQVTKEGAVELEEVQFLVEKKLEKFFSDVCLLQQNYCLEDDSKLTIAGLLQNSSKKLKFDIQIKKFVVFNLGEKSQ</sequence>
<dbReference type="AlphaFoldDB" id="X6NI52"/>
<comment type="function">
    <text evidence="3">Associates with the EF-Tu.GDP complex and induces the exchange of GDP to GTP. It remains bound to the aminoacyl-tRNA.EF-Tu.GTP complex up to the GTP hydrolysis stage on the ribosome.</text>
</comment>
<dbReference type="OrthoDB" id="277235at2759"/>
<dbReference type="Pfam" id="PF00889">
    <property type="entry name" value="EF_TS"/>
    <property type="match status" value="1"/>
</dbReference>
<proteinExistence type="inferred from homology"/>
<keyword evidence="6" id="KW-1185">Reference proteome</keyword>
<feature type="domain" description="Translation elongation factor EFTs/EF1B dimerisation" evidence="4">
    <location>
        <begin position="146"/>
        <end position="396"/>
    </location>
</feature>
<evidence type="ECO:0000256" key="1">
    <source>
        <dbReference type="ARBA" id="ARBA00022768"/>
    </source>
</evidence>
<evidence type="ECO:0000256" key="2">
    <source>
        <dbReference type="ARBA" id="ARBA00022917"/>
    </source>
</evidence>
<protein>
    <recommendedName>
        <fullName evidence="3">Elongation factor Ts, mitochondrial</fullName>
        <shortName evidence="3">EF-Ts</shortName>
        <shortName evidence="3">EF-TsMt</shortName>
    </recommendedName>
</protein>
<keyword evidence="3" id="KW-0496">Mitochondrion</keyword>
<evidence type="ECO:0000259" key="4">
    <source>
        <dbReference type="Pfam" id="PF00889"/>
    </source>
</evidence>
<dbReference type="Gene3D" id="3.30.479.20">
    <property type="entry name" value="Elongation factor Ts, dimerisation domain"/>
    <property type="match status" value="2"/>
</dbReference>
<gene>
    <name evidence="5" type="ORF">RFI_11545</name>
</gene>
<dbReference type="GO" id="GO:0003746">
    <property type="term" value="F:translation elongation factor activity"/>
    <property type="evidence" value="ECO:0007669"/>
    <property type="project" value="UniProtKB-UniRule"/>
</dbReference>
<keyword evidence="1 3" id="KW-0251">Elongation factor</keyword>
<dbReference type="NCBIfam" id="TIGR00116">
    <property type="entry name" value="tsf"/>
    <property type="match status" value="1"/>
</dbReference>
<name>X6NI52_RETFI</name>
<reference evidence="5 6" key="1">
    <citation type="journal article" date="2013" name="Curr. Biol.">
        <title>The Genome of the Foraminiferan Reticulomyxa filosa.</title>
        <authorList>
            <person name="Glockner G."/>
            <person name="Hulsmann N."/>
            <person name="Schleicher M."/>
            <person name="Noegel A.A."/>
            <person name="Eichinger L."/>
            <person name="Gallinger C."/>
            <person name="Pawlowski J."/>
            <person name="Sierra R."/>
            <person name="Euteneuer U."/>
            <person name="Pillet L."/>
            <person name="Moustafa A."/>
            <person name="Platzer M."/>
            <person name="Groth M."/>
            <person name="Szafranski K."/>
            <person name="Schliwa M."/>
        </authorList>
    </citation>
    <scope>NUCLEOTIDE SEQUENCE [LARGE SCALE GENOMIC DNA]</scope>
</reference>
<dbReference type="PANTHER" id="PTHR11741:SF0">
    <property type="entry name" value="ELONGATION FACTOR TS, MITOCHONDRIAL"/>
    <property type="match status" value="1"/>
</dbReference>
<comment type="similarity">
    <text evidence="3">Belongs to the EF-Ts family.</text>
</comment>
<dbReference type="InterPro" id="IPR001816">
    <property type="entry name" value="Transl_elong_EFTs/EF1B"/>
</dbReference>
<organism evidence="5 6">
    <name type="scientific">Reticulomyxa filosa</name>
    <dbReference type="NCBI Taxonomy" id="46433"/>
    <lineage>
        <taxon>Eukaryota</taxon>
        <taxon>Sar</taxon>
        <taxon>Rhizaria</taxon>
        <taxon>Retaria</taxon>
        <taxon>Foraminifera</taxon>
        <taxon>Monothalamids</taxon>
        <taxon>Reticulomyxidae</taxon>
        <taxon>Reticulomyxa</taxon>
    </lineage>
</organism>
<dbReference type="GO" id="GO:0005739">
    <property type="term" value="C:mitochondrion"/>
    <property type="evidence" value="ECO:0007669"/>
    <property type="project" value="UniProtKB-SubCell"/>
</dbReference>
<accession>X6NI52</accession>
<evidence type="ECO:0000256" key="3">
    <source>
        <dbReference type="HAMAP-Rule" id="MF_03135"/>
    </source>
</evidence>
<dbReference type="Gene3D" id="1.10.286.20">
    <property type="match status" value="1"/>
</dbReference>
<dbReference type="SUPFAM" id="SSF54713">
    <property type="entry name" value="Elongation factor Ts (EF-Ts), dimerisation domain"/>
    <property type="match status" value="2"/>
</dbReference>
<dbReference type="PANTHER" id="PTHR11741">
    <property type="entry name" value="ELONGATION FACTOR TS"/>
    <property type="match status" value="1"/>
</dbReference>
<evidence type="ECO:0000313" key="5">
    <source>
        <dbReference type="EMBL" id="ETO25593.1"/>
    </source>
</evidence>
<dbReference type="InterPro" id="IPR014039">
    <property type="entry name" value="Transl_elong_EFTs/EF1B_dimer"/>
</dbReference>
<dbReference type="GO" id="GO:0070125">
    <property type="term" value="P:mitochondrial translational elongation"/>
    <property type="evidence" value="ECO:0007669"/>
    <property type="project" value="TreeGrafter"/>
</dbReference>
<dbReference type="Proteomes" id="UP000023152">
    <property type="component" value="Unassembled WGS sequence"/>
</dbReference>
<comment type="subcellular location">
    <subcellularLocation>
        <location evidence="3">Mitochondrion</location>
    </subcellularLocation>
</comment>
<comment type="caution">
    <text evidence="5">The sequence shown here is derived from an EMBL/GenBank/DDBJ whole genome shotgun (WGS) entry which is preliminary data.</text>
</comment>
<evidence type="ECO:0000313" key="6">
    <source>
        <dbReference type="Proteomes" id="UP000023152"/>
    </source>
</evidence>